<dbReference type="PANTHER" id="PTHR21377:SF0">
    <property type="entry name" value="PROTEIN FAM210B, MITOCHONDRIAL"/>
    <property type="match status" value="1"/>
</dbReference>
<dbReference type="GO" id="GO:0005739">
    <property type="term" value="C:mitochondrion"/>
    <property type="evidence" value="ECO:0007669"/>
    <property type="project" value="TreeGrafter"/>
</dbReference>
<reference evidence="2 3" key="1">
    <citation type="submission" date="2024-03" db="EMBL/GenBank/DDBJ databases">
        <authorList>
            <person name="Martinez-Hernandez J."/>
        </authorList>
    </citation>
    <scope>NUCLEOTIDE SEQUENCE [LARGE SCALE GENOMIC DNA]</scope>
</reference>
<name>A0AAV1Y2C8_LUPLU</name>
<protein>
    <recommendedName>
        <fullName evidence="1">DUF1279 domain-containing protein</fullName>
    </recommendedName>
</protein>
<organism evidence="2 3">
    <name type="scientific">Lupinus luteus</name>
    <name type="common">European yellow lupine</name>
    <dbReference type="NCBI Taxonomy" id="3873"/>
    <lineage>
        <taxon>Eukaryota</taxon>
        <taxon>Viridiplantae</taxon>
        <taxon>Streptophyta</taxon>
        <taxon>Embryophyta</taxon>
        <taxon>Tracheophyta</taxon>
        <taxon>Spermatophyta</taxon>
        <taxon>Magnoliopsida</taxon>
        <taxon>eudicotyledons</taxon>
        <taxon>Gunneridae</taxon>
        <taxon>Pentapetalae</taxon>
        <taxon>rosids</taxon>
        <taxon>fabids</taxon>
        <taxon>Fabales</taxon>
        <taxon>Fabaceae</taxon>
        <taxon>Papilionoideae</taxon>
        <taxon>50 kb inversion clade</taxon>
        <taxon>genistoids sensu lato</taxon>
        <taxon>core genistoids</taxon>
        <taxon>Genisteae</taxon>
        <taxon>Lupinus</taxon>
    </lineage>
</organism>
<dbReference type="AlphaFoldDB" id="A0AAV1Y2C8"/>
<evidence type="ECO:0000259" key="1">
    <source>
        <dbReference type="Pfam" id="PF06916"/>
    </source>
</evidence>
<dbReference type="EMBL" id="CAXHTB010000021">
    <property type="protein sequence ID" value="CAL0328161.1"/>
    <property type="molecule type" value="Genomic_DNA"/>
</dbReference>
<feature type="domain" description="DUF1279" evidence="1">
    <location>
        <begin position="5"/>
        <end position="118"/>
    </location>
</feature>
<dbReference type="Proteomes" id="UP001497480">
    <property type="component" value="Unassembled WGS sequence"/>
</dbReference>
<dbReference type="PANTHER" id="PTHR21377">
    <property type="entry name" value="PROTEIN FAM210B, MITOCHONDRIAL"/>
    <property type="match status" value="1"/>
</dbReference>
<gene>
    <name evidence="2" type="ORF">LLUT_LOCUS29221</name>
</gene>
<accession>A0AAV1Y2C8</accession>
<dbReference type="InterPro" id="IPR045866">
    <property type="entry name" value="FAM210A/B-like"/>
</dbReference>
<evidence type="ECO:0000313" key="3">
    <source>
        <dbReference type="Proteomes" id="UP001497480"/>
    </source>
</evidence>
<comment type="caution">
    <text evidence="2">The sequence shown here is derived from an EMBL/GenBank/DDBJ whole genome shotgun (WGS) entry which is preliminary data.</text>
</comment>
<proteinExistence type="predicted"/>
<sequence length="134" mass="13917">MAGSRFRELIKKYGKVAIGVHVSVSAASITGLYVAIKNNVDVEAILQKFHIATSSDKDSIDNSSADPAAAAAVTAESSAPKDRAAQIAATAGGAFTLAVLCNKALFPVRVPITLALTPPIARFLARRKIIKTGV</sequence>
<evidence type="ECO:0000313" key="2">
    <source>
        <dbReference type="EMBL" id="CAL0328161.1"/>
    </source>
</evidence>
<dbReference type="Pfam" id="PF06916">
    <property type="entry name" value="FAM210A-B_dom"/>
    <property type="match status" value="1"/>
</dbReference>
<dbReference type="InterPro" id="IPR009688">
    <property type="entry name" value="FAM210A/B-like_dom"/>
</dbReference>
<keyword evidence="3" id="KW-1185">Reference proteome</keyword>